<keyword evidence="4" id="KW-0808">Transferase</keyword>
<evidence type="ECO:0000256" key="1">
    <source>
        <dbReference type="ARBA" id="ARBA00004141"/>
    </source>
</evidence>
<feature type="transmembrane region" description="Helical" evidence="9">
    <location>
        <begin position="338"/>
        <end position="359"/>
    </location>
</feature>
<dbReference type="InterPro" id="IPR044851">
    <property type="entry name" value="Wax_synthase"/>
</dbReference>
<dbReference type="GO" id="GO:0006629">
    <property type="term" value="P:lipid metabolic process"/>
    <property type="evidence" value="ECO:0007669"/>
    <property type="project" value="InterPro"/>
</dbReference>
<dbReference type="InParanoid" id="A0A0H2RJI3"/>
<feature type="transmembrane region" description="Helical" evidence="9">
    <location>
        <begin position="12"/>
        <end position="35"/>
    </location>
</feature>
<comment type="pathway">
    <text evidence="2">Secondary metabolite biosynthesis.</text>
</comment>
<feature type="compositionally biased region" description="Basic and acidic residues" evidence="8">
    <location>
        <begin position="77"/>
        <end position="90"/>
    </location>
</feature>
<evidence type="ECO:0000256" key="3">
    <source>
        <dbReference type="ARBA" id="ARBA00007282"/>
    </source>
</evidence>
<dbReference type="Pfam" id="PF13813">
    <property type="entry name" value="MBOAT_2"/>
    <property type="match status" value="1"/>
</dbReference>
<gene>
    <name evidence="11" type="ORF">SCHPADRAFT_830503</name>
</gene>
<evidence type="ECO:0000313" key="11">
    <source>
        <dbReference type="EMBL" id="KLO11802.1"/>
    </source>
</evidence>
<dbReference type="GO" id="GO:0008374">
    <property type="term" value="F:O-acyltransferase activity"/>
    <property type="evidence" value="ECO:0007669"/>
    <property type="project" value="InterPro"/>
</dbReference>
<dbReference type="Proteomes" id="UP000053477">
    <property type="component" value="Unassembled WGS sequence"/>
</dbReference>
<dbReference type="InterPro" id="IPR032805">
    <property type="entry name" value="Wax_synthase_dom"/>
</dbReference>
<accession>A0A0H2RJI3</accession>
<comment type="similarity">
    <text evidence="3">Belongs to the wax synthase family.</text>
</comment>
<feature type="transmembrane region" description="Helical" evidence="9">
    <location>
        <begin position="41"/>
        <end position="61"/>
    </location>
</feature>
<dbReference type="GO" id="GO:0016020">
    <property type="term" value="C:membrane"/>
    <property type="evidence" value="ECO:0007669"/>
    <property type="project" value="UniProtKB-SubCell"/>
</dbReference>
<comment type="subcellular location">
    <subcellularLocation>
        <location evidence="1">Membrane</location>
        <topology evidence="1">Multi-pass membrane protein</topology>
    </subcellularLocation>
</comment>
<evidence type="ECO:0000256" key="4">
    <source>
        <dbReference type="ARBA" id="ARBA00022679"/>
    </source>
</evidence>
<proteinExistence type="inferred from homology"/>
<name>A0A0H2RJI3_9AGAM</name>
<feature type="transmembrane region" description="Helical" evidence="9">
    <location>
        <begin position="371"/>
        <end position="392"/>
    </location>
</feature>
<protein>
    <recommendedName>
        <fullName evidence="10">Wax synthase domain-containing protein</fullName>
    </recommendedName>
</protein>
<dbReference type="OrthoDB" id="1077582at2759"/>
<keyword evidence="7 9" id="KW-0472">Membrane</keyword>
<reference evidence="11 12" key="1">
    <citation type="submission" date="2015-04" db="EMBL/GenBank/DDBJ databases">
        <title>Complete genome sequence of Schizopora paradoxa KUC8140, a cosmopolitan wood degrader in East Asia.</title>
        <authorList>
            <consortium name="DOE Joint Genome Institute"/>
            <person name="Min B."/>
            <person name="Park H."/>
            <person name="Jang Y."/>
            <person name="Kim J.-J."/>
            <person name="Kim K.H."/>
            <person name="Pangilinan J."/>
            <person name="Lipzen A."/>
            <person name="Riley R."/>
            <person name="Grigoriev I.V."/>
            <person name="Spatafora J.W."/>
            <person name="Choi I.-G."/>
        </authorList>
    </citation>
    <scope>NUCLEOTIDE SEQUENCE [LARGE SCALE GENOMIC DNA]</scope>
    <source>
        <strain evidence="11 12">KUC8140</strain>
    </source>
</reference>
<feature type="region of interest" description="Disordered" evidence="8">
    <location>
        <begin position="72"/>
        <end position="101"/>
    </location>
</feature>
<dbReference type="PANTHER" id="PTHR31595:SF57">
    <property type="entry name" value="OS04G0481900 PROTEIN"/>
    <property type="match status" value="1"/>
</dbReference>
<evidence type="ECO:0000256" key="7">
    <source>
        <dbReference type="ARBA" id="ARBA00023136"/>
    </source>
</evidence>
<sequence>MAYLVRRPNTWIMRVLLLPIVLVMAICSCYGYVWTDPRLNVYNWGEGLYCLLCIAKAIEFASVRGGRRKIGETLPGDDERPAISKKDYDPTGHSADSNGHVPVTGLERPGSRFLPVWLEDAIEVLCSLRGIGWDFGKGTYIPRETKPIERNAFIRATFSSFFRSLLILDFVEACIKLVPGLGTPAGGTMFLPWLPPLQRYALSTAIHFASGFALLTGFRMCYDLCTLIAVTALGHEPTSWPPPFENPWISTSLTEFWAKRWHQFLRQTFVVFGGHPGMWLGGRVGMVLGTFLASGLYHECAMVAMGREWDNTVPFFFALQGVCILLERAWKKLTGKRVGGWPGTLWVYFVIIVVGQPCVDSWHRRGLGGGFVIPPFISPTRLLIFPMILRILQLVK</sequence>
<organism evidence="11 12">
    <name type="scientific">Schizopora paradoxa</name>
    <dbReference type="NCBI Taxonomy" id="27342"/>
    <lineage>
        <taxon>Eukaryota</taxon>
        <taxon>Fungi</taxon>
        <taxon>Dikarya</taxon>
        <taxon>Basidiomycota</taxon>
        <taxon>Agaricomycotina</taxon>
        <taxon>Agaricomycetes</taxon>
        <taxon>Hymenochaetales</taxon>
        <taxon>Schizoporaceae</taxon>
        <taxon>Schizopora</taxon>
    </lineage>
</organism>
<evidence type="ECO:0000256" key="8">
    <source>
        <dbReference type="SAM" id="MobiDB-lite"/>
    </source>
</evidence>
<dbReference type="AlphaFoldDB" id="A0A0H2RJI3"/>
<dbReference type="PANTHER" id="PTHR31595">
    <property type="entry name" value="LONG-CHAIN-ALCOHOL O-FATTY-ACYLTRANSFERASE 3-RELATED"/>
    <property type="match status" value="1"/>
</dbReference>
<evidence type="ECO:0000256" key="2">
    <source>
        <dbReference type="ARBA" id="ARBA00005179"/>
    </source>
</evidence>
<dbReference type="PROSITE" id="PS51257">
    <property type="entry name" value="PROKAR_LIPOPROTEIN"/>
    <property type="match status" value="1"/>
</dbReference>
<dbReference type="EMBL" id="KQ085992">
    <property type="protein sequence ID" value="KLO11802.1"/>
    <property type="molecule type" value="Genomic_DNA"/>
</dbReference>
<dbReference type="STRING" id="27342.A0A0H2RJI3"/>
<keyword evidence="6 9" id="KW-1133">Transmembrane helix</keyword>
<evidence type="ECO:0000256" key="5">
    <source>
        <dbReference type="ARBA" id="ARBA00022692"/>
    </source>
</evidence>
<evidence type="ECO:0000256" key="9">
    <source>
        <dbReference type="SAM" id="Phobius"/>
    </source>
</evidence>
<evidence type="ECO:0000313" key="12">
    <source>
        <dbReference type="Proteomes" id="UP000053477"/>
    </source>
</evidence>
<feature type="domain" description="Wax synthase" evidence="10">
    <location>
        <begin position="240"/>
        <end position="318"/>
    </location>
</feature>
<evidence type="ECO:0000256" key="6">
    <source>
        <dbReference type="ARBA" id="ARBA00022989"/>
    </source>
</evidence>
<evidence type="ECO:0000259" key="10">
    <source>
        <dbReference type="Pfam" id="PF13813"/>
    </source>
</evidence>
<keyword evidence="5 9" id="KW-0812">Transmembrane</keyword>
<keyword evidence="12" id="KW-1185">Reference proteome</keyword>